<comment type="caution">
    <text evidence="2">The sequence shown here is derived from an EMBL/GenBank/DDBJ whole genome shotgun (WGS) entry which is preliminary data.</text>
</comment>
<dbReference type="RefSeq" id="WP_069122213.1">
    <property type="nucleotide sequence ID" value="NZ_MARB01000005.1"/>
</dbReference>
<dbReference type="Proteomes" id="UP000094769">
    <property type="component" value="Unassembled WGS sequence"/>
</dbReference>
<dbReference type="InterPro" id="IPR000601">
    <property type="entry name" value="PKD_dom"/>
</dbReference>
<dbReference type="InterPro" id="IPR022409">
    <property type="entry name" value="PKD/Chitinase_dom"/>
</dbReference>
<keyword evidence="2" id="KW-0378">Hydrolase</keyword>
<dbReference type="SUPFAM" id="SSF49299">
    <property type="entry name" value="PKD domain"/>
    <property type="match status" value="1"/>
</dbReference>
<name>A0A7Z0VN61_9GAMM</name>
<evidence type="ECO:0000313" key="3">
    <source>
        <dbReference type="Proteomes" id="UP000094769"/>
    </source>
</evidence>
<evidence type="ECO:0000259" key="1">
    <source>
        <dbReference type="PROSITE" id="PS50093"/>
    </source>
</evidence>
<feature type="domain" description="PKD" evidence="1">
    <location>
        <begin position="47"/>
        <end position="125"/>
    </location>
</feature>
<gene>
    <name evidence="2" type="primary">colA</name>
    <name evidence="2" type="ORF">CODIS_12460</name>
</gene>
<protein>
    <submittedName>
        <fullName evidence="2">Microbial collagenase</fullName>
        <ecNumber evidence="2">3.4.24.3</ecNumber>
    </submittedName>
</protein>
<keyword evidence="3" id="KW-1185">Reference proteome</keyword>
<dbReference type="EMBL" id="MARB01000005">
    <property type="protein sequence ID" value="ODJ88695.1"/>
    <property type="molecule type" value="Genomic_DNA"/>
</dbReference>
<dbReference type="EC" id="3.4.24.3" evidence="2"/>
<sequence>MAIKLVGCYIVKYLAFIISIAGLTACGGSSSGNQSDSTDTQAGNQAPIAFISADPTSGVVSLQVSVDGRESKDDTGIVGYQWDFGDGTASQLPNTSHIYTTAGSYVITLTVTDQEGETGSVSTTIHALATDDNSGAIVPTAVSFFDDFEYSIERNYSGDPGGESNPFTTQGGWNQVKAVNITGSHNGYLYTVDEIPGYSGSFPGIDSTRVLAIEARPGSLGSQTDFYLQFGDENAPQGSVPADVWFQFWIYPNYYDDPADINDQLSAYDGRFKFIYPCRGGYPCAQENLAWLYSLGHTTGEPYWANTDNRELYMTTTDLRYADYLIAPDYNQFKLGQTDVSENITPNRWTLVKIHMDTSSTSASYEGWVRPLGGSWVKVAEWIDGVTPDFSWRIPEGDVGGHRVFRIPTTMDDFDSWIYLDDFAMTASEADLPIYPN</sequence>
<dbReference type="PROSITE" id="PS50093">
    <property type="entry name" value="PKD"/>
    <property type="match status" value="1"/>
</dbReference>
<dbReference type="OrthoDB" id="9813836at2"/>
<dbReference type="AlphaFoldDB" id="A0A7Z0VN61"/>
<reference evidence="2 3" key="1">
    <citation type="submission" date="2016-06" db="EMBL/GenBank/DDBJ databases">
        <title>Genome sequence of endosymbiont of Candidatus Endolucinida thiodiazotropha.</title>
        <authorList>
            <person name="Poehlein A."/>
            <person name="Koenig S."/>
            <person name="Heiden S.E."/>
            <person name="Thuermer A."/>
            <person name="Voget S."/>
            <person name="Daniel R."/>
            <person name="Markert S."/>
            <person name="Gros O."/>
            <person name="Schweder T."/>
        </authorList>
    </citation>
    <scope>NUCLEOTIDE SEQUENCE [LARGE SCALE GENOMIC DNA]</scope>
    <source>
        <strain evidence="2 3">COS</strain>
    </source>
</reference>
<dbReference type="InterPro" id="IPR013783">
    <property type="entry name" value="Ig-like_fold"/>
</dbReference>
<organism evidence="2 3">
    <name type="scientific">Candidatus Thiodiazotropha endolucinida</name>
    <dbReference type="NCBI Taxonomy" id="1655433"/>
    <lineage>
        <taxon>Bacteria</taxon>
        <taxon>Pseudomonadati</taxon>
        <taxon>Pseudomonadota</taxon>
        <taxon>Gammaproteobacteria</taxon>
        <taxon>Chromatiales</taxon>
        <taxon>Sedimenticolaceae</taxon>
        <taxon>Candidatus Thiodiazotropha</taxon>
    </lineage>
</organism>
<dbReference type="PROSITE" id="PS51257">
    <property type="entry name" value="PROKAR_LIPOPROTEIN"/>
    <property type="match status" value="1"/>
</dbReference>
<dbReference type="InterPro" id="IPR035986">
    <property type="entry name" value="PKD_dom_sf"/>
</dbReference>
<proteinExistence type="predicted"/>
<dbReference type="Pfam" id="PF18911">
    <property type="entry name" value="PKD_4"/>
    <property type="match status" value="1"/>
</dbReference>
<dbReference type="Gene3D" id="2.60.40.10">
    <property type="entry name" value="Immunoglobulins"/>
    <property type="match status" value="1"/>
</dbReference>
<evidence type="ECO:0000313" key="2">
    <source>
        <dbReference type="EMBL" id="ODJ88695.1"/>
    </source>
</evidence>
<dbReference type="GO" id="GO:0004222">
    <property type="term" value="F:metalloendopeptidase activity"/>
    <property type="evidence" value="ECO:0007669"/>
    <property type="project" value="UniProtKB-EC"/>
</dbReference>
<accession>A0A7Z0VN61</accession>
<dbReference type="SMART" id="SM00089">
    <property type="entry name" value="PKD"/>
    <property type="match status" value="1"/>
</dbReference>
<dbReference type="CDD" id="cd00146">
    <property type="entry name" value="PKD"/>
    <property type="match status" value="1"/>
</dbReference>